<dbReference type="Proteomes" id="UP000678499">
    <property type="component" value="Unassembled WGS sequence"/>
</dbReference>
<organism evidence="1">
    <name type="scientific">Notodromas monacha</name>
    <dbReference type="NCBI Taxonomy" id="399045"/>
    <lineage>
        <taxon>Eukaryota</taxon>
        <taxon>Metazoa</taxon>
        <taxon>Ecdysozoa</taxon>
        <taxon>Arthropoda</taxon>
        <taxon>Crustacea</taxon>
        <taxon>Oligostraca</taxon>
        <taxon>Ostracoda</taxon>
        <taxon>Podocopa</taxon>
        <taxon>Podocopida</taxon>
        <taxon>Cypridocopina</taxon>
        <taxon>Cypridoidea</taxon>
        <taxon>Cyprididae</taxon>
        <taxon>Notodromas</taxon>
    </lineage>
</organism>
<reference evidence="1" key="1">
    <citation type="submission" date="2020-11" db="EMBL/GenBank/DDBJ databases">
        <authorList>
            <person name="Tran Van P."/>
        </authorList>
    </citation>
    <scope>NUCLEOTIDE SEQUENCE</scope>
</reference>
<evidence type="ECO:0000313" key="1">
    <source>
        <dbReference type="EMBL" id="CAD7280477.1"/>
    </source>
</evidence>
<dbReference type="EMBL" id="OA884229">
    <property type="protein sequence ID" value="CAD7280477.1"/>
    <property type="molecule type" value="Genomic_DNA"/>
</dbReference>
<accession>A0A7R9BS06</accession>
<evidence type="ECO:0000313" key="2">
    <source>
        <dbReference type="Proteomes" id="UP000678499"/>
    </source>
</evidence>
<keyword evidence="2" id="KW-1185">Reference proteome</keyword>
<protein>
    <submittedName>
        <fullName evidence="1">Uncharacterized protein</fullName>
    </submittedName>
</protein>
<gene>
    <name evidence="1" type="ORF">NMOB1V02_LOCUS8136</name>
</gene>
<sequence>MDADSAFVRLNSRLVRSLSVNAVQDPDTISHTPLFRDTWSRQALNLTMIQYRGSTKFGENILQIEQFNDVPVRWTSEKLTLFLVLTSSSLIVYAEQSRNFKEAYISIAEINDFNSAFKMSISTMLDELTKSVRRVVAVAERSYDYQKWSLHLFDVDAIFGAIRTKKIENLNAFGDLQFLDNPRHDHPVLCLTSQYPLGPNMTHVLDFYALHFDNGIPTARWLEKFFVHNGTLVTSAEHGRVLYVAFVEPQNVVVITKDKKELKPRFLQSLDLPSDRGSVQQATMMPLPVLPKLIVTMQRSLVVFGLKTQMFHLQNEILANPPTAEILGFVPLKFDYCGSFFAYLQELRIDSASSQVSVDIGTLEESDKGLTLRRAHMASLPCFDEHSQPIACDKISEMDFRTFTVSSNGLIAEVAADSIVPGTDSVLFFEVRATIVDQPNPALASFHAMRSKLESLDNGFNGAVDQLNKFEEGKDDCVESDDQLVQILTNSTIENVYVHENTSIKGEWDSNLTQVNVNISRFDNETARDLQTTVMQLIDALTGLQRKLDSAENATSVPSTTSAVIDDLIVADKPNFPKNYILVDKKPSVVDSRLTMSGLLECTAATVSNLNGRADPNFMSRNQPELVFNASVGFNEAVFTNVVGLIQSEDSLGNSRPLSPDGLVFADQHVDFSWEVFASGPVWIKNLNDTTSTLDSEKSSLHSRLTNLVPRNDLTPHTITSSKGFSDMIVASRIMDCGSETTVNDLGNVQTFRDKSVRKALAQVRFSEIEINGTVRISGSYKSEDHDQPYAPVMQSNSTPTYGPQLKYIIGNLTVDTAVLESVCGVKFPDGIIPLDSSLPRRNLGTVVFPEGIRTSNLQMLSLNDKPAEQQLMAGLTPKIDTWTVDSLEVGPAVTLTVNQSLKVEMVNHEPAEKIAQTVITTNTASLHDFGNLNVSVLEAKHVELPVGHVLTNLMRYNESQSLTGPITFNSSVTLGNVSTEKLATYNFTALDREAVPCSASATKSVNPQLRFVGEKLNLESAKINRAMCGFQINEFVFKDDTEIQFRTPVMASKVEIHGNVFFSEKENPQFDRFLRDRMKLRGEEQIIAKSLILPDLVAEKLAYRTLNGITADPTAFSQRVTVNGSLNIEVLNGRAMKNLLTSKNADQKITITGTMNVSSEGTTALAGEIQLGTLASSSVEEFTISALEALAAKSSETMSSTMVDGSKGVTIIDSEEFAVRHLYCSQLNGAPLDSSLNSAVNLNASENLKINVIVSNLALSPDVPSTAAKLNSKPWGKISQQAIHLPGIFKPNFLACTNIEVEELNITGISGIDFDLQCQKLDQPINAEESVWTFTDNINVTQLDAVVKNFDIINDAVIVPINADQPLKLKQLNMNGAVVLSNLSADNVGRMENFAKSFKNIIKVELQFPADRQKTSAERRRSAGWGTLKKSDEAQSIAETKVVERDLTIMNSTEVMRLCQCGEAPDYQEQYCISPSEIVPQNSVVPVRIKGNIRGSSWQSGGLHCSESFNGHPTNELVSKLLRTDNPPVLNDTIVVKNNATLRAPIAADSRIFVKGTSTSLKAIHDGLIVARQEEKQRARKLQVQLQELCGEWTRILGEVGGSAKIIDSFELAMVAGSPGIPIKAAVMFEFDGAVNVLACHASPLENLKPGHCRFCRLHFNNLGALHPTNALLVDIESFVTGIDFLHHDGEHLFVVSTDSGPWDCDANQAQISLYRFRSPYFTLLAKSKLSSTRPRKVKLSDFEGKLKVLVAAEDGLTTHEILSDDLRGPYEFRTVGQIIPANGDFDVRAAVPDNSLITFAAKVNDRSTEISLYNQDGFALAERFATSPVLQAFDVFPSAFGTKLVSVERNYQPNIKIPLVQVVHVMRDTEGYRKAAEIQIYLRELPDTHNLRHPVDAKGFSITNDVTYLAIAVDGTSISIHQLLGSSGAEELLNVHAKDIVKLLPVLKIGSTVYLGALTSKNDILVFSSRNLGKSRPDDSQVCQVGYASGESLLQSFNSEASSGTVIAQREAISSAQTPLEKFAELAKLGVALWLEKSAVPGVFNEKKTTLDKILE</sequence>
<name>A0A7R9BS06_9CRUS</name>
<proteinExistence type="predicted"/>
<dbReference type="EMBL" id="CAJPEX010002192">
    <property type="protein sequence ID" value="CAG0920629.1"/>
    <property type="molecule type" value="Genomic_DNA"/>
</dbReference>